<comment type="caution">
    <text evidence="1">The sequence shown here is derived from an EMBL/GenBank/DDBJ whole genome shotgun (WGS) entry which is preliminary data.</text>
</comment>
<organism evidence="1 2">
    <name type="scientific">Bremerella alba</name>
    <dbReference type="NCBI Taxonomy" id="980252"/>
    <lineage>
        <taxon>Bacteria</taxon>
        <taxon>Pseudomonadati</taxon>
        <taxon>Planctomycetota</taxon>
        <taxon>Planctomycetia</taxon>
        <taxon>Pirellulales</taxon>
        <taxon>Pirellulaceae</taxon>
        <taxon>Bremerella</taxon>
    </lineage>
</organism>
<sequence length="113" mass="12965">MFRGALSGSWTGVLGKKMGVNFQPTNQWQMNHCSFSLRICVPLGRFRANASRAHYLNLLWTKRQKEPYQKKKEYLHAYLPSEKPNGARGFNNPAHRLMLSLIDSPANVFAKSR</sequence>
<accession>A0A7V8V6T3</accession>
<evidence type="ECO:0000313" key="2">
    <source>
        <dbReference type="Proteomes" id="UP000551616"/>
    </source>
</evidence>
<proteinExistence type="predicted"/>
<protein>
    <submittedName>
        <fullName evidence="1">Uncharacterized protein</fullName>
    </submittedName>
</protein>
<dbReference type="Proteomes" id="UP000551616">
    <property type="component" value="Unassembled WGS sequence"/>
</dbReference>
<keyword evidence="2" id="KW-1185">Reference proteome</keyword>
<gene>
    <name evidence="1" type="ORF">HOV93_32130</name>
</gene>
<dbReference type="EMBL" id="JABRWO010000008">
    <property type="protein sequence ID" value="MBA2116024.1"/>
    <property type="molecule type" value="Genomic_DNA"/>
</dbReference>
<dbReference type="AlphaFoldDB" id="A0A7V8V6T3"/>
<name>A0A7V8V6T3_9BACT</name>
<reference evidence="1 2" key="1">
    <citation type="submission" date="2020-05" db="EMBL/GenBank/DDBJ databases">
        <title>Bremerella alba sp. nov., a novel planctomycete isolated from the surface of the macroalga Fucus spiralis.</title>
        <authorList>
            <person name="Godinho O."/>
            <person name="Botelho R."/>
            <person name="Albuquerque L."/>
            <person name="Wiegand S."/>
            <person name="Da Costa M.S."/>
            <person name="Lobo-Da-Cunha A."/>
            <person name="Jogler C."/>
            <person name="Lage O.M."/>
        </authorList>
    </citation>
    <scope>NUCLEOTIDE SEQUENCE [LARGE SCALE GENOMIC DNA]</scope>
    <source>
        <strain evidence="1 2">FF15</strain>
    </source>
</reference>
<evidence type="ECO:0000313" key="1">
    <source>
        <dbReference type="EMBL" id="MBA2116024.1"/>
    </source>
</evidence>